<dbReference type="Pfam" id="PF02892">
    <property type="entry name" value="zf-BED"/>
    <property type="match status" value="1"/>
</dbReference>
<feature type="region of interest" description="Disordered" evidence="8">
    <location>
        <begin position="1"/>
        <end position="21"/>
    </location>
</feature>
<dbReference type="InterPro" id="IPR007021">
    <property type="entry name" value="DUF659"/>
</dbReference>
<feature type="region of interest" description="Disordered" evidence="8">
    <location>
        <begin position="114"/>
        <end position="167"/>
    </location>
</feature>
<keyword evidence="2" id="KW-0479">Metal-binding</keyword>
<evidence type="ECO:0000256" key="3">
    <source>
        <dbReference type="ARBA" id="ARBA00022771"/>
    </source>
</evidence>
<evidence type="ECO:0000256" key="4">
    <source>
        <dbReference type="ARBA" id="ARBA00022833"/>
    </source>
</evidence>
<dbReference type="Pfam" id="PF05699">
    <property type="entry name" value="Dimer_Tnp_hAT"/>
    <property type="match status" value="1"/>
</dbReference>
<evidence type="ECO:0000313" key="10">
    <source>
        <dbReference type="EMBL" id="KAG6661682.1"/>
    </source>
</evidence>
<protein>
    <recommendedName>
        <fullName evidence="9">BED-type domain-containing protein</fullName>
    </recommendedName>
</protein>
<evidence type="ECO:0000313" key="11">
    <source>
        <dbReference type="Proteomes" id="UP000811609"/>
    </source>
</evidence>
<keyword evidence="11" id="KW-1185">Reference proteome</keyword>
<dbReference type="GO" id="GO:0003677">
    <property type="term" value="F:DNA binding"/>
    <property type="evidence" value="ECO:0007669"/>
    <property type="project" value="UniProtKB-KW"/>
</dbReference>
<evidence type="ECO:0000256" key="6">
    <source>
        <dbReference type="ARBA" id="ARBA00023242"/>
    </source>
</evidence>
<dbReference type="GO" id="GO:0008270">
    <property type="term" value="F:zinc ion binding"/>
    <property type="evidence" value="ECO:0007669"/>
    <property type="project" value="UniProtKB-KW"/>
</dbReference>
<evidence type="ECO:0000256" key="8">
    <source>
        <dbReference type="SAM" id="MobiDB-lite"/>
    </source>
</evidence>
<proteinExistence type="predicted"/>
<gene>
    <name evidence="10" type="ORF">CIPAW_03G191500</name>
</gene>
<comment type="subcellular location">
    <subcellularLocation>
        <location evidence="1">Nucleus</location>
    </subcellularLocation>
</comment>
<sequence>MSSCQSNSATSTAFAPARSEDPAWSHARVVPGARNSTQCLYCSKIIRGGGVTRLKYHLGGISGDVEACKKVPDDIKWQMKELVNEMKKNKEKKRKLSLEIGCGSPVDLTYDDVDVGDDEYEGGSQGPVHDSKGKGKGKGKEKVGGKSTGPFSRFFAPRTSPGSQPSIKSAMCSKEMIDKAKMAIANWWYDANLPFNASQSKFYQPAIDAIAAIGPGFKGPSLHELRGNLLKNSVTEVQNYLLDIKTSWRDSGCSLMADGWTNQRQQPIINFLVYCPKGTMFLKSIDTSGLRKDAETLFKIFDEVVQEVGVENIVQFITDNDASYKAAGKKLQQKYGSFFWSPCAAHCIDLMLENFCDPRHFPIIDETIKKARKITKFIYNHAWVLALMRKDFTKGHDLCRPAVTRFATNFLSIQCLLLFKKELRQMFTCDKWIVSSYSKSNIGKEIAEIVLEDREFWAQCQFIVTISEPLVRVLRLVDGDEKPAMGYLYNAMEKAKENIKARLKNKVSAFMPFIRVIDARWDKQLHSPLHAAGCLLNPGIYFNPCFKSRNDVSRGFTTCVVKMEPDIDKQDEIIQQIDMYKNANGDFGQPIAIRQREKSNPVAWWSTFGNEFPALQTFAIRILSQCCSATGCERNWSTFEFIHSKKRNRLEHKRLNDLVFVRYNLKLRERNIKRGRDALDPINLENIDLMEEWVGEESELIDGEDLDWGSIEEPLASQNLEEGVNVGIDIDDDGGDNDIDENILSSFANNDPFCLIDENE</sequence>
<dbReference type="Proteomes" id="UP000811609">
    <property type="component" value="Chromosome 3"/>
</dbReference>
<evidence type="ECO:0000256" key="2">
    <source>
        <dbReference type="ARBA" id="ARBA00022723"/>
    </source>
</evidence>
<dbReference type="InterPro" id="IPR008906">
    <property type="entry name" value="HATC_C_dom"/>
</dbReference>
<evidence type="ECO:0000256" key="5">
    <source>
        <dbReference type="ARBA" id="ARBA00023125"/>
    </source>
</evidence>
<keyword evidence="5" id="KW-0238">DNA-binding</keyword>
<dbReference type="InterPro" id="IPR003656">
    <property type="entry name" value="Znf_BED"/>
</dbReference>
<dbReference type="Pfam" id="PF04937">
    <property type="entry name" value="DUF659"/>
    <property type="match status" value="1"/>
</dbReference>
<dbReference type="PANTHER" id="PTHR32166:SF122">
    <property type="entry name" value="OS09G0499600 PROTEIN"/>
    <property type="match status" value="1"/>
</dbReference>
<comment type="caution">
    <text evidence="10">The sequence shown here is derived from an EMBL/GenBank/DDBJ whole genome shotgun (WGS) entry which is preliminary data.</text>
</comment>
<dbReference type="AlphaFoldDB" id="A0A8T1R6A9"/>
<dbReference type="PANTHER" id="PTHR32166">
    <property type="entry name" value="OSJNBA0013A04.12 PROTEIN"/>
    <property type="match status" value="1"/>
</dbReference>
<feature type="domain" description="BED-type" evidence="9">
    <location>
        <begin position="18"/>
        <end position="75"/>
    </location>
</feature>
<name>A0A8T1R6A9_CARIL</name>
<evidence type="ECO:0000259" key="9">
    <source>
        <dbReference type="PROSITE" id="PS50808"/>
    </source>
</evidence>
<feature type="compositionally biased region" description="Polar residues" evidence="8">
    <location>
        <begin position="1"/>
        <end position="13"/>
    </location>
</feature>
<keyword evidence="4" id="KW-0862">Zinc</keyword>
<dbReference type="PROSITE" id="PS50808">
    <property type="entry name" value="ZF_BED"/>
    <property type="match status" value="1"/>
</dbReference>
<evidence type="ECO:0000256" key="1">
    <source>
        <dbReference type="ARBA" id="ARBA00004123"/>
    </source>
</evidence>
<feature type="compositionally biased region" description="Basic and acidic residues" evidence="8">
    <location>
        <begin position="129"/>
        <end position="144"/>
    </location>
</feature>
<dbReference type="GO" id="GO:0046983">
    <property type="term" value="F:protein dimerization activity"/>
    <property type="evidence" value="ECO:0007669"/>
    <property type="project" value="InterPro"/>
</dbReference>
<keyword evidence="6" id="KW-0539">Nucleus</keyword>
<keyword evidence="3 7" id="KW-0863">Zinc-finger</keyword>
<dbReference type="EMBL" id="CM031811">
    <property type="protein sequence ID" value="KAG6661682.1"/>
    <property type="molecule type" value="Genomic_DNA"/>
</dbReference>
<accession>A0A8T1R6A9</accession>
<dbReference type="GO" id="GO:0005634">
    <property type="term" value="C:nucleus"/>
    <property type="evidence" value="ECO:0007669"/>
    <property type="project" value="UniProtKB-SubCell"/>
</dbReference>
<reference evidence="10" key="1">
    <citation type="submission" date="2020-12" db="EMBL/GenBank/DDBJ databases">
        <title>WGS assembly of Carya illinoinensis cv. Pawnee.</title>
        <authorList>
            <person name="Platts A."/>
            <person name="Shu S."/>
            <person name="Wright S."/>
            <person name="Barry K."/>
            <person name="Edger P."/>
            <person name="Pires J.C."/>
            <person name="Schmutz J."/>
        </authorList>
    </citation>
    <scope>NUCLEOTIDE SEQUENCE</scope>
    <source>
        <tissue evidence="10">Leaf</tissue>
    </source>
</reference>
<organism evidence="10 11">
    <name type="scientific">Carya illinoinensis</name>
    <name type="common">Pecan</name>
    <dbReference type="NCBI Taxonomy" id="32201"/>
    <lineage>
        <taxon>Eukaryota</taxon>
        <taxon>Viridiplantae</taxon>
        <taxon>Streptophyta</taxon>
        <taxon>Embryophyta</taxon>
        <taxon>Tracheophyta</taxon>
        <taxon>Spermatophyta</taxon>
        <taxon>Magnoliopsida</taxon>
        <taxon>eudicotyledons</taxon>
        <taxon>Gunneridae</taxon>
        <taxon>Pentapetalae</taxon>
        <taxon>rosids</taxon>
        <taxon>fabids</taxon>
        <taxon>Fagales</taxon>
        <taxon>Juglandaceae</taxon>
        <taxon>Carya</taxon>
    </lineage>
</organism>
<evidence type="ECO:0000256" key="7">
    <source>
        <dbReference type="PROSITE-ProRule" id="PRU00027"/>
    </source>
</evidence>